<dbReference type="Proteomes" id="UP001525379">
    <property type="component" value="Unassembled WGS sequence"/>
</dbReference>
<gene>
    <name evidence="1" type="ORF">M3D15_04615</name>
</gene>
<dbReference type="EMBL" id="JALXSQ010000013">
    <property type="protein sequence ID" value="MCT2042618.1"/>
    <property type="molecule type" value="Genomic_DNA"/>
</dbReference>
<comment type="caution">
    <text evidence="1">The sequence shown here is derived from an EMBL/GenBank/DDBJ whole genome shotgun (WGS) entry which is preliminary data.</text>
</comment>
<dbReference type="InterPro" id="IPR021145">
    <property type="entry name" value="Portal_protein_SPP1_Gp6-like"/>
</dbReference>
<dbReference type="Pfam" id="PF05133">
    <property type="entry name" value="SPP1_portal"/>
    <property type="match status" value="1"/>
</dbReference>
<evidence type="ECO:0000313" key="2">
    <source>
        <dbReference type="Proteomes" id="UP001525379"/>
    </source>
</evidence>
<sequence>MAVRTMEDAVATVNRLYERLIARRPDSIKFEDYYEGRQKLRFATKEWRNAHANRYAGFADNWCRPVADAEGERLDITGVRLGRDYEDLARTAWDWWRAADMEAQSSQGLLSTLITTRSHVLVWGDDEGPTATWEHSSFCEVEVDPENRRRRTAGLKTWLEDDRECATLYTPEWVFKFQRRRQTDVVGRSQFMILRRDAGVGGWEPRETAETGDDRWPIANPLGVVPLVEIPNRPLLMSEPVSEIAGVVSMQDAINLLWAYLFVAADYASMEARVVTGQGAPRIPVLDKDGKVVGSRTINIEDLRERRTLYLENPQAKIDAWAPAKLDPFLEVIREAVGHVASQTRTPPTYLVSQVGLSNVNAEGLKASEIGLVRKVREFQTTAAPQIREVFRLMALAAGDEAAAKVLRGGTVTWANPEIRSEAQLTDALQKKASMGYPLEYLLELDGLDQVDIDRVMSMRDTEAVDPQLIAAARGMEGDANATGVGGDS</sequence>
<evidence type="ECO:0000313" key="1">
    <source>
        <dbReference type="EMBL" id="MCT2042618.1"/>
    </source>
</evidence>
<organism evidence="1 2">
    <name type="scientific">Pseudoclavibacter albus</name>
    <dbReference type="NCBI Taxonomy" id="272241"/>
    <lineage>
        <taxon>Bacteria</taxon>
        <taxon>Bacillati</taxon>
        <taxon>Actinomycetota</taxon>
        <taxon>Actinomycetes</taxon>
        <taxon>Micrococcales</taxon>
        <taxon>Microbacteriaceae</taxon>
        <taxon>Pseudoclavibacter</taxon>
    </lineage>
</organism>
<proteinExistence type="predicted"/>
<dbReference type="RefSeq" id="WP_260104080.1">
    <property type="nucleotide sequence ID" value="NZ_JALXSQ010000013.1"/>
</dbReference>
<reference evidence="1 2" key="1">
    <citation type="submission" date="2022-04" db="EMBL/GenBank/DDBJ databases">
        <title>Human microbiome associated bacterial genomes.</title>
        <authorList>
            <person name="Sandstrom S."/>
            <person name="Salamzade R."/>
            <person name="Kalan L.R."/>
        </authorList>
    </citation>
    <scope>NUCLEOTIDE SEQUENCE [LARGE SCALE GENOMIC DNA]</scope>
    <source>
        <strain evidence="2">p3-SID1799</strain>
    </source>
</reference>
<keyword evidence="2" id="KW-1185">Reference proteome</keyword>
<name>A0ABT2HWB6_9MICO</name>
<accession>A0ABT2HWB6</accession>
<protein>
    <submittedName>
        <fullName evidence="1">Phage portal protein</fullName>
    </submittedName>
</protein>